<feature type="repeat" description="TPR" evidence="3">
    <location>
        <begin position="455"/>
        <end position="488"/>
    </location>
</feature>
<dbReference type="EMBL" id="CAJNOJ010000122">
    <property type="protein sequence ID" value="CAF1156722.1"/>
    <property type="molecule type" value="Genomic_DNA"/>
</dbReference>
<sequence length="764" mass="87328">MDAQKSKSSSTTRKHGNQPRQRMVQNYLLVWVDANIDDKDQDCQNTLTHLRSVVNDVNIYTQPDACLQFLKSIGDEKAFVITSGSLGQHLVPEIHGISQVNAIYIFCGNKSRHENWTKSWSKVKGIHTNIKEICEALTTGVKQYNQDSIAISFVTTRGEGSNANLNQLEPSFMYTQIFKKILLDMEHDKQAIKDLANYCRQRFQDNIEEHKVIDEFEGKYRPDKAIWWYTRECFTYQMLNQALRTLDGEVIINMGFFLHDLHKQIQRLHQEQVSSYRRKSFVVYRGQGLYKKDFDQLSKTVGGLLSFNNFLSTSIKQEKSLVFTYSALGDPDKVGVLFVITIDPNIPSTPFASIGDLSYFEDEAEILFSMHSVFRVGKIRQVGDKNKLYHEVQLQLTADDDPQLRVLTDRIESEVRGSTGWQRLGNLLLKLEQLDKAEELYTTLLGQASDRSDRAHYYHQLGSVKSQQGDYKMAIEYYEKALEIEEKTLPSNHPDLANSYNNIGGVYDSMGEYSKALSFYEKALEINEKTLPSNHPSLATSYNNIGLVYDNMGEYSKALSFFEKALEIWGKSLPSNHPDLATSYNNIGGVYYNMGEYSKALSFYEQVLAIREKTLPSNHPSLATSYSCIGAVYYNMGEYSKALSFHEKDLAICEKTLPSNHPSLATSYNNIGAVYKNMGEYSKALSFYEKSLAIREKTLPSNHPSLATSYNNIGWVYRNTKDYSKALTYFERALDIWQRALPMNHPDIKDVKESIEICKRAVKK</sequence>
<feature type="repeat" description="TPR" evidence="3">
    <location>
        <begin position="623"/>
        <end position="656"/>
    </location>
</feature>
<keyword evidence="2 3" id="KW-0802">TPR repeat</keyword>
<dbReference type="SUPFAM" id="SSF81901">
    <property type="entry name" value="HCP-like"/>
    <property type="match status" value="1"/>
</dbReference>
<dbReference type="AlphaFoldDB" id="A0A814T6Q7"/>
<dbReference type="PROSITE" id="PS50293">
    <property type="entry name" value="TPR_REGION"/>
    <property type="match status" value="6"/>
</dbReference>
<dbReference type="InterPro" id="IPR011990">
    <property type="entry name" value="TPR-like_helical_dom_sf"/>
</dbReference>
<dbReference type="InterPro" id="IPR003540">
    <property type="entry name" value="ADP-ribosyltransferase"/>
</dbReference>
<dbReference type="SMART" id="SM00028">
    <property type="entry name" value="TPR"/>
    <property type="match status" value="8"/>
</dbReference>
<keyword evidence="4" id="KW-0493">Microtubule</keyword>
<dbReference type="Gene3D" id="3.90.176.10">
    <property type="entry name" value="Toxin ADP-ribosyltransferase, Chain A, domain 1"/>
    <property type="match status" value="1"/>
</dbReference>
<dbReference type="GO" id="GO:0005874">
    <property type="term" value="C:microtubule"/>
    <property type="evidence" value="ECO:0007669"/>
    <property type="project" value="UniProtKB-UniRule"/>
</dbReference>
<keyword evidence="4" id="KW-0963">Cytoplasm</keyword>
<evidence type="ECO:0000256" key="3">
    <source>
        <dbReference type="PROSITE-ProRule" id="PRU00339"/>
    </source>
</evidence>
<feature type="repeat" description="TPR" evidence="3">
    <location>
        <begin position="539"/>
        <end position="572"/>
    </location>
</feature>
<dbReference type="GO" id="GO:0005576">
    <property type="term" value="C:extracellular region"/>
    <property type="evidence" value="ECO:0007669"/>
    <property type="project" value="InterPro"/>
</dbReference>
<evidence type="ECO:0000313" key="6">
    <source>
        <dbReference type="EMBL" id="CAF1156722.1"/>
    </source>
</evidence>
<feature type="repeat" description="TPR" evidence="3">
    <location>
        <begin position="497"/>
        <end position="530"/>
    </location>
</feature>
<dbReference type="PANTHER" id="PTHR45641">
    <property type="entry name" value="TETRATRICOPEPTIDE REPEAT PROTEIN (AFU_ORTHOLOGUE AFUA_6G03870)"/>
    <property type="match status" value="1"/>
</dbReference>
<dbReference type="PROSITE" id="PS51996">
    <property type="entry name" value="TR_MART"/>
    <property type="match status" value="1"/>
</dbReference>
<comment type="subunit">
    <text evidence="4">Oligomeric complex composed of two heavy chains and two light chains.</text>
</comment>
<reference evidence="6" key="1">
    <citation type="submission" date="2021-02" db="EMBL/GenBank/DDBJ databases">
        <authorList>
            <person name="Nowell W R."/>
        </authorList>
    </citation>
    <scope>NUCLEOTIDE SEQUENCE</scope>
</reference>
<evidence type="ECO:0000259" key="5">
    <source>
        <dbReference type="Pfam" id="PF03496"/>
    </source>
</evidence>
<accession>A0A814T6Q7</accession>
<dbReference type="Pfam" id="PF13374">
    <property type="entry name" value="TPR_10"/>
    <property type="match status" value="1"/>
</dbReference>
<keyword evidence="4" id="KW-0505">Motor protein</keyword>
<dbReference type="InterPro" id="IPR019734">
    <property type="entry name" value="TPR_rpt"/>
</dbReference>
<dbReference type="Pfam" id="PF03496">
    <property type="entry name" value="ADPrib_exo_Tox"/>
    <property type="match status" value="1"/>
</dbReference>
<dbReference type="PROSITE" id="PS50005">
    <property type="entry name" value="TPR"/>
    <property type="match status" value="7"/>
</dbReference>
<comment type="similarity">
    <text evidence="4">Belongs to the kinesin light chain family.</text>
</comment>
<protein>
    <recommendedName>
        <fullName evidence="4">Kinesin light chain</fullName>
    </recommendedName>
</protein>
<dbReference type="Gene3D" id="1.25.40.10">
    <property type="entry name" value="Tetratricopeptide repeat domain"/>
    <property type="match status" value="2"/>
</dbReference>
<dbReference type="SUPFAM" id="SSF56399">
    <property type="entry name" value="ADP-ribosylation"/>
    <property type="match status" value="1"/>
</dbReference>
<name>A0A814T6Q7_ADIRI</name>
<dbReference type="Pfam" id="PF13424">
    <property type="entry name" value="TPR_12"/>
    <property type="match status" value="3"/>
</dbReference>
<evidence type="ECO:0000313" key="7">
    <source>
        <dbReference type="Proteomes" id="UP000663852"/>
    </source>
</evidence>
<dbReference type="PRINTS" id="PR00381">
    <property type="entry name" value="KINESINLIGHT"/>
</dbReference>
<feature type="repeat" description="TPR" evidence="3">
    <location>
        <begin position="707"/>
        <end position="740"/>
    </location>
</feature>
<keyword evidence="1" id="KW-0677">Repeat</keyword>
<comment type="caution">
    <text evidence="6">The sequence shown here is derived from an EMBL/GenBank/DDBJ whole genome shotgun (WGS) entry which is preliminary data.</text>
</comment>
<dbReference type="PANTHER" id="PTHR45641:SF1">
    <property type="entry name" value="AAA+ ATPASE DOMAIN-CONTAINING PROTEIN"/>
    <property type="match status" value="1"/>
</dbReference>
<evidence type="ECO:0000256" key="4">
    <source>
        <dbReference type="RuleBase" id="RU367020"/>
    </source>
</evidence>
<dbReference type="GO" id="GO:0005871">
    <property type="term" value="C:kinesin complex"/>
    <property type="evidence" value="ECO:0007669"/>
    <property type="project" value="UniProtKB-UniRule"/>
</dbReference>
<dbReference type="Pfam" id="PF13181">
    <property type="entry name" value="TPR_8"/>
    <property type="match status" value="1"/>
</dbReference>
<proteinExistence type="inferred from homology"/>
<evidence type="ECO:0000256" key="1">
    <source>
        <dbReference type="ARBA" id="ARBA00022737"/>
    </source>
</evidence>
<dbReference type="Proteomes" id="UP000663852">
    <property type="component" value="Unassembled WGS sequence"/>
</dbReference>
<feature type="domain" description="ADP ribosyltransferase" evidence="5">
    <location>
        <begin position="225"/>
        <end position="393"/>
    </location>
</feature>
<comment type="function">
    <text evidence="4">Kinesin is a microtubule-associated force-producing protein that play a role in organelle transport.</text>
</comment>
<gene>
    <name evidence="6" type="ORF">EDS130_LOCUS22913</name>
</gene>
<organism evidence="6 7">
    <name type="scientific">Adineta ricciae</name>
    <name type="common">Rotifer</name>
    <dbReference type="NCBI Taxonomy" id="249248"/>
    <lineage>
        <taxon>Eukaryota</taxon>
        <taxon>Metazoa</taxon>
        <taxon>Spiralia</taxon>
        <taxon>Gnathifera</taxon>
        <taxon>Rotifera</taxon>
        <taxon>Eurotatoria</taxon>
        <taxon>Bdelloidea</taxon>
        <taxon>Adinetida</taxon>
        <taxon>Adinetidae</taxon>
        <taxon>Adineta</taxon>
    </lineage>
</organism>
<comment type="subcellular location">
    <subcellularLocation>
        <location evidence="4">Cytoplasm</location>
        <location evidence="4">Cytoskeleton</location>
    </subcellularLocation>
</comment>
<keyword evidence="4" id="KW-0206">Cytoskeleton</keyword>
<feature type="repeat" description="TPR" evidence="3">
    <location>
        <begin position="581"/>
        <end position="614"/>
    </location>
</feature>
<evidence type="ECO:0000256" key="2">
    <source>
        <dbReference type="ARBA" id="ARBA00022803"/>
    </source>
</evidence>
<feature type="repeat" description="TPR" evidence="3">
    <location>
        <begin position="665"/>
        <end position="698"/>
    </location>
</feature>
<dbReference type="OrthoDB" id="2017782at2759"/>